<dbReference type="PANTHER" id="PTHR47505:SF1">
    <property type="entry name" value="DNA UTILIZATION PROTEIN YHGH"/>
    <property type="match status" value="1"/>
</dbReference>
<gene>
    <name evidence="2" type="ORF">HMPREF1534_03287</name>
</gene>
<proteinExistence type="inferred from homology"/>
<reference evidence="2 3" key="1">
    <citation type="submission" date="2013-04" db="EMBL/GenBank/DDBJ databases">
        <title>The Genome Sequence of Bacteroides massiliensis DSM 17679.</title>
        <authorList>
            <consortium name="The Broad Institute Genomics Platform"/>
            <person name="Earl A."/>
            <person name="Ward D."/>
            <person name="Feldgarden M."/>
            <person name="Gevers D."/>
            <person name="Martens E."/>
            <person name="Fenner L."/>
            <person name="Roux V."/>
            <person name="Mallet M.N."/>
            <person name="Raoult D."/>
            <person name="Walker B."/>
            <person name="Young S."/>
            <person name="Zeng Q."/>
            <person name="Gargeya S."/>
            <person name="Fitzgerald M."/>
            <person name="Haas B."/>
            <person name="Abouelleil A."/>
            <person name="Allen A.W."/>
            <person name="Alvarado L."/>
            <person name="Arachchi H.M."/>
            <person name="Berlin A.M."/>
            <person name="Chapman S.B."/>
            <person name="Gainer-Dewar J."/>
            <person name="Goldberg J."/>
            <person name="Griggs A."/>
            <person name="Gujja S."/>
            <person name="Hansen M."/>
            <person name="Howarth C."/>
            <person name="Imamovic A."/>
            <person name="Ireland A."/>
            <person name="Larimer J."/>
            <person name="McCowan C."/>
            <person name="Murphy C."/>
            <person name="Pearson M."/>
            <person name="Poon T.W."/>
            <person name="Priest M."/>
            <person name="Roberts A."/>
            <person name="Saif S."/>
            <person name="Shea T."/>
            <person name="Sisk P."/>
            <person name="Sykes S."/>
            <person name="Wortman J."/>
            <person name="Nusbaum C."/>
            <person name="Birren B."/>
        </authorList>
    </citation>
    <scope>NUCLEOTIDE SEQUENCE [LARGE SCALE GENOMIC DNA]</scope>
    <source>
        <strain evidence="3">B84634 / Timone 84634 / DSM 17679 / JCM 13223</strain>
    </source>
</reference>
<dbReference type="HOGENOM" id="CLU_054549_1_0_10"/>
<dbReference type="SUPFAM" id="SSF53271">
    <property type="entry name" value="PRTase-like"/>
    <property type="match status" value="1"/>
</dbReference>
<dbReference type="CDD" id="cd06223">
    <property type="entry name" value="PRTases_typeI"/>
    <property type="match status" value="1"/>
</dbReference>
<dbReference type="InterPro" id="IPR029057">
    <property type="entry name" value="PRTase-like"/>
</dbReference>
<dbReference type="InterPro" id="IPR000836">
    <property type="entry name" value="PRTase_dom"/>
</dbReference>
<sequence length="233" mass="26703">MPMWSIWADLWDLFFPECCIICDERLMKHEHFLCFRCLATLPHTNLHLQRNNEVERNFWGKFPVERAASFLYYAKGSVVRQLLYELKYYGNKEIGGFLGRYMAAELLPSGFFEGIDYILPVPLHRKKERLRGYNQSEWLAKGVGSVTSIPVLSDVMERCKYTETQTHKGLYERWENVCDIFVCNTPAILQGKHVLLIDDVLTTGATIVSCSDALKDVADIRISVLTLALAGQG</sequence>
<dbReference type="PANTHER" id="PTHR47505">
    <property type="entry name" value="DNA UTILIZATION PROTEIN YHGH"/>
    <property type="match status" value="1"/>
</dbReference>
<dbReference type="Proteomes" id="UP000017831">
    <property type="component" value="Unassembled WGS sequence"/>
</dbReference>
<dbReference type="PATRIC" id="fig|1121098.3.peg.3331"/>
<accession>U6RA76</accession>
<dbReference type="STRING" id="1121098.HMPREF1534_03287"/>
<evidence type="ECO:0000313" key="2">
    <source>
        <dbReference type="EMBL" id="EOA52636.1"/>
    </source>
</evidence>
<comment type="caution">
    <text evidence="2">The sequence shown here is derived from an EMBL/GenBank/DDBJ whole genome shotgun (WGS) entry which is preliminary data.</text>
</comment>
<dbReference type="eggNOG" id="COG1040">
    <property type="taxonomic scope" value="Bacteria"/>
</dbReference>
<dbReference type="EMBL" id="AQHY01000039">
    <property type="protein sequence ID" value="EOA52636.1"/>
    <property type="molecule type" value="Genomic_DNA"/>
</dbReference>
<dbReference type="InterPro" id="IPR051910">
    <property type="entry name" value="ComF/GntX_DNA_util-trans"/>
</dbReference>
<protein>
    <submittedName>
        <fullName evidence="2">ComF family protein</fullName>
    </submittedName>
</protein>
<dbReference type="Gene3D" id="3.40.50.2020">
    <property type="match status" value="1"/>
</dbReference>
<organism evidence="2 3">
    <name type="scientific">Phocaeicola massiliensis B84634 = Timone 84634 = DSM 17679 = JCM 13223</name>
    <dbReference type="NCBI Taxonomy" id="1121098"/>
    <lineage>
        <taxon>Bacteria</taxon>
        <taxon>Pseudomonadati</taxon>
        <taxon>Bacteroidota</taxon>
        <taxon>Bacteroidia</taxon>
        <taxon>Bacteroidales</taxon>
        <taxon>Bacteroidaceae</taxon>
        <taxon>Phocaeicola</taxon>
    </lineage>
</organism>
<dbReference type="AlphaFoldDB" id="U6RA76"/>
<evidence type="ECO:0000256" key="1">
    <source>
        <dbReference type="ARBA" id="ARBA00008007"/>
    </source>
</evidence>
<evidence type="ECO:0000313" key="3">
    <source>
        <dbReference type="Proteomes" id="UP000017831"/>
    </source>
</evidence>
<comment type="similarity">
    <text evidence="1">Belongs to the ComF/GntX family.</text>
</comment>
<name>U6RA76_9BACT</name>
<keyword evidence="3" id="KW-1185">Reference proteome</keyword>